<dbReference type="EMBL" id="LLZJ01000177">
    <property type="protein sequence ID" value="KUL61185.1"/>
    <property type="molecule type" value="Genomic_DNA"/>
</dbReference>
<accession>A0A0X3WWI7</accession>
<organism evidence="2 3">
    <name type="scientific">Streptomyces violaceusniger</name>
    <dbReference type="NCBI Taxonomy" id="68280"/>
    <lineage>
        <taxon>Bacteria</taxon>
        <taxon>Bacillati</taxon>
        <taxon>Actinomycetota</taxon>
        <taxon>Actinomycetes</taxon>
        <taxon>Kitasatosporales</taxon>
        <taxon>Streptomycetaceae</taxon>
        <taxon>Streptomyces</taxon>
        <taxon>Streptomyces violaceusniger group</taxon>
    </lineage>
</organism>
<reference evidence="3" key="1">
    <citation type="submission" date="2015-10" db="EMBL/GenBank/DDBJ databases">
        <authorList>
            <person name="Ju K.-S."/>
            <person name="Doroghazi J.R."/>
            <person name="Metcalf W.W."/>
        </authorList>
    </citation>
    <scope>NUCLEOTIDE SEQUENCE [LARGE SCALE GENOMIC DNA]</scope>
    <source>
        <strain evidence="3">NRRL F-8817</strain>
    </source>
</reference>
<evidence type="ECO:0000313" key="3">
    <source>
        <dbReference type="Proteomes" id="UP000053413"/>
    </source>
</evidence>
<comment type="caution">
    <text evidence="2">The sequence shown here is derived from an EMBL/GenBank/DDBJ whole genome shotgun (WGS) entry which is preliminary data.</text>
</comment>
<dbReference type="InterPro" id="IPR036188">
    <property type="entry name" value="FAD/NAD-bd_sf"/>
</dbReference>
<dbReference type="Proteomes" id="UP000053413">
    <property type="component" value="Unassembled WGS sequence"/>
</dbReference>
<proteinExistence type="predicted"/>
<evidence type="ECO:0008006" key="4">
    <source>
        <dbReference type="Google" id="ProtNLM"/>
    </source>
</evidence>
<dbReference type="Gene3D" id="3.50.50.60">
    <property type="entry name" value="FAD/NAD(P)-binding domain"/>
    <property type="match status" value="1"/>
</dbReference>
<dbReference type="AlphaFoldDB" id="A0A0X3WWI7"/>
<feature type="compositionally biased region" description="Basic and acidic residues" evidence="1">
    <location>
        <begin position="43"/>
        <end position="53"/>
    </location>
</feature>
<feature type="region of interest" description="Disordered" evidence="1">
    <location>
        <begin position="35"/>
        <end position="68"/>
    </location>
</feature>
<name>A0A0X3WWI7_STRVO</name>
<protein>
    <recommendedName>
        <fullName evidence="4">FAD-binding domain-containing protein</fullName>
    </recommendedName>
</protein>
<sequence>METCDPLIGADGTWSRVRPTLTEVEPAYSGISLSRAGPVKKVPIREARHDIRSMRSRPRTAPTSGKRS</sequence>
<evidence type="ECO:0000313" key="2">
    <source>
        <dbReference type="EMBL" id="KUL61185.1"/>
    </source>
</evidence>
<evidence type="ECO:0000256" key="1">
    <source>
        <dbReference type="SAM" id="MobiDB-lite"/>
    </source>
</evidence>
<gene>
    <name evidence="2" type="ORF">ADL28_15830</name>
</gene>